<feature type="region of interest" description="Disordered" evidence="1">
    <location>
        <begin position="37"/>
        <end position="104"/>
    </location>
</feature>
<protein>
    <submittedName>
        <fullName evidence="2">Uncharacterized protein</fullName>
    </submittedName>
</protein>
<gene>
    <name evidence="2" type="ORF">MNOR_LOCUS27778</name>
</gene>
<name>A0AAV2RTQ7_MEGNR</name>
<reference evidence="2 3" key="1">
    <citation type="submission" date="2024-05" db="EMBL/GenBank/DDBJ databases">
        <authorList>
            <person name="Wallberg A."/>
        </authorList>
    </citation>
    <scope>NUCLEOTIDE SEQUENCE [LARGE SCALE GENOMIC DNA]</scope>
</reference>
<keyword evidence="3" id="KW-1185">Reference proteome</keyword>
<accession>A0AAV2RTQ7</accession>
<feature type="compositionally biased region" description="Acidic residues" evidence="1">
    <location>
        <begin position="77"/>
        <end position="89"/>
    </location>
</feature>
<dbReference type="InterPro" id="IPR024130">
    <property type="entry name" value="DAP1/DAPL1"/>
</dbReference>
<organism evidence="2 3">
    <name type="scientific">Meganyctiphanes norvegica</name>
    <name type="common">Northern krill</name>
    <name type="synonym">Thysanopoda norvegica</name>
    <dbReference type="NCBI Taxonomy" id="48144"/>
    <lineage>
        <taxon>Eukaryota</taxon>
        <taxon>Metazoa</taxon>
        <taxon>Ecdysozoa</taxon>
        <taxon>Arthropoda</taxon>
        <taxon>Crustacea</taxon>
        <taxon>Multicrustacea</taxon>
        <taxon>Malacostraca</taxon>
        <taxon>Eumalacostraca</taxon>
        <taxon>Eucarida</taxon>
        <taxon>Euphausiacea</taxon>
        <taxon>Euphausiidae</taxon>
        <taxon>Meganyctiphanes</taxon>
    </lineage>
</organism>
<dbReference type="Pfam" id="PF15228">
    <property type="entry name" value="DAP"/>
    <property type="match status" value="1"/>
</dbReference>
<feature type="compositionally biased region" description="Basic and acidic residues" evidence="1">
    <location>
        <begin position="60"/>
        <end position="76"/>
    </location>
</feature>
<evidence type="ECO:0000313" key="3">
    <source>
        <dbReference type="Proteomes" id="UP001497623"/>
    </source>
</evidence>
<dbReference type="AlphaFoldDB" id="A0AAV2RTQ7"/>
<proteinExistence type="predicted"/>
<sequence length="104" mass="11843">MIQLWEGDATPDTSNKHSLLLLKYLLLSSGNMSTKEEIETKLGHPPAMKVGGVRIAQRRRSFDEKEESPKPQKNGEEETAGEEKEEEQTEEKPVTKRFGQNFIE</sequence>
<dbReference type="EMBL" id="CAXKWB010029725">
    <property type="protein sequence ID" value="CAL4136253.1"/>
    <property type="molecule type" value="Genomic_DNA"/>
</dbReference>
<evidence type="ECO:0000256" key="1">
    <source>
        <dbReference type="SAM" id="MobiDB-lite"/>
    </source>
</evidence>
<dbReference type="Proteomes" id="UP001497623">
    <property type="component" value="Unassembled WGS sequence"/>
</dbReference>
<evidence type="ECO:0000313" key="2">
    <source>
        <dbReference type="EMBL" id="CAL4136253.1"/>
    </source>
</evidence>
<comment type="caution">
    <text evidence="2">The sequence shown here is derived from an EMBL/GenBank/DDBJ whole genome shotgun (WGS) entry which is preliminary data.</text>
</comment>